<evidence type="ECO:0000259" key="2">
    <source>
        <dbReference type="PROSITE" id="PS50800"/>
    </source>
</evidence>
<organism evidence="3 4">
    <name type="scientific">Helicocarpus griseus UAMH5409</name>
    <dbReference type="NCBI Taxonomy" id="1447875"/>
    <lineage>
        <taxon>Eukaryota</taxon>
        <taxon>Fungi</taxon>
        <taxon>Dikarya</taxon>
        <taxon>Ascomycota</taxon>
        <taxon>Pezizomycotina</taxon>
        <taxon>Eurotiomycetes</taxon>
        <taxon>Eurotiomycetidae</taxon>
        <taxon>Onygenales</taxon>
        <taxon>Ajellomycetaceae</taxon>
        <taxon>Helicocarpus</taxon>
    </lineage>
</organism>
<evidence type="ECO:0000313" key="4">
    <source>
        <dbReference type="Proteomes" id="UP000223968"/>
    </source>
</evidence>
<dbReference type="InterPro" id="IPR012337">
    <property type="entry name" value="RNaseH-like_sf"/>
</dbReference>
<feature type="region of interest" description="Disordered" evidence="1">
    <location>
        <begin position="353"/>
        <end position="383"/>
    </location>
</feature>
<dbReference type="EMBL" id="PDNB01000143">
    <property type="protein sequence ID" value="PGH03796.1"/>
    <property type="molecule type" value="Genomic_DNA"/>
</dbReference>
<dbReference type="Proteomes" id="UP000223968">
    <property type="component" value="Unassembled WGS sequence"/>
</dbReference>
<reference evidence="3 4" key="1">
    <citation type="submission" date="2017-10" db="EMBL/GenBank/DDBJ databases">
        <title>Comparative genomics in systemic dimorphic fungi from Ajellomycetaceae.</title>
        <authorList>
            <person name="Munoz J.F."/>
            <person name="Mcewen J.G."/>
            <person name="Clay O.K."/>
            <person name="Cuomo C.A."/>
        </authorList>
    </citation>
    <scope>NUCLEOTIDE SEQUENCE [LARGE SCALE GENOMIC DNA]</scope>
    <source>
        <strain evidence="3 4">UAMH5409</strain>
    </source>
</reference>
<dbReference type="Pfam" id="PF09159">
    <property type="entry name" value="Ydc2-catalyt"/>
    <property type="match status" value="1"/>
</dbReference>
<dbReference type="PANTHER" id="PTHR28072:SF1">
    <property type="entry name" value="CRUCIFORM CUTTING ENDONUCLEASE 1, MITOCHONDRIAL-RELATED"/>
    <property type="match status" value="1"/>
</dbReference>
<dbReference type="GO" id="GO:0000403">
    <property type="term" value="F:Y-form DNA binding"/>
    <property type="evidence" value="ECO:0007669"/>
    <property type="project" value="TreeGrafter"/>
</dbReference>
<proteinExistence type="predicted"/>
<dbReference type="CDD" id="cd16963">
    <property type="entry name" value="CCE1"/>
    <property type="match status" value="1"/>
</dbReference>
<feature type="region of interest" description="Disordered" evidence="1">
    <location>
        <begin position="276"/>
        <end position="297"/>
    </location>
</feature>
<feature type="region of interest" description="Disordered" evidence="1">
    <location>
        <begin position="149"/>
        <end position="182"/>
    </location>
</feature>
<evidence type="ECO:0000313" key="3">
    <source>
        <dbReference type="EMBL" id="PGH03796.1"/>
    </source>
</evidence>
<sequence>MASSKSPATWLSYLKVRQLQRLASLTGTLSSGTKSALIGRLDETLRVEPGSSSTGLTKAHHISQDASREDLSIDNNKTASILSIDMGIRNLAFAHLIIPPGQAGRTPSGEFKPPVLKAWYRLAVPSFLSNSTAGNQVLDLNLGEEMRPKEKKIAKGHKQKTSDEPEEASVGQKKGKKEEKEKVKESFAPKLYAAHAYTLMSSLLATYNPTHILIERQRFRSGGGSAVQEWTIRVGVFEGMLYAVLRAIQQERKGEMTNIAVQGVEPQRVMRYWMDDEKVPDSRSKPRTSSKRVSKKITPNLRKQIKIDRIGTLLSSRTGSNMESTSSSDLGDHLGIQLGDDKHLHEVVKAYMRKWEKKPKGKKPSTGSSVSPSSKKTSRSTTVDLEDQTLEIDKLDDLADCLLQGMTWLEWQNTRQEIARRGLEAISSKIGN</sequence>
<gene>
    <name evidence="3" type="ORF">AJ79_07272</name>
</gene>
<feature type="compositionally biased region" description="Basic residues" evidence="1">
    <location>
        <begin position="285"/>
        <end position="295"/>
    </location>
</feature>
<dbReference type="AlphaFoldDB" id="A0A2B7X411"/>
<feature type="compositionally biased region" description="Basic residues" evidence="1">
    <location>
        <begin position="353"/>
        <end position="363"/>
    </location>
</feature>
<dbReference type="GO" id="GO:0004520">
    <property type="term" value="F:DNA endonuclease activity"/>
    <property type="evidence" value="ECO:0007669"/>
    <property type="project" value="TreeGrafter"/>
</dbReference>
<feature type="compositionally biased region" description="Low complexity" evidence="1">
    <location>
        <begin position="364"/>
        <end position="383"/>
    </location>
</feature>
<dbReference type="GO" id="GO:0005739">
    <property type="term" value="C:mitochondrion"/>
    <property type="evidence" value="ECO:0007669"/>
    <property type="project" value="TreeGrafter"/>
</dbReference>
<evidence type="ECO:0000256" key="1">
    <source>
        <dbReference type="SAM" id="MobiDB-lite"/>
    </source>
</evidence>
<name>A0A2B7X411_9EURO</name>
<dbReference type="STRING" id="1447875.A0A2B7X411"/>
<dbReference type="InterPro" id="IPR036397">
    <property type="entry name" value="RNaseH_sf"/>
</dbReference>
<dbReference type="GO" id="GO:0000402">
    <property type="term" value="F:crossed form four-way junction DNA binding"/>
    <property type="evidence" value="ECO:0007669"/>
    <property type="project" value="TreeGrafter"/>
</dbReference>
<dbReference type="SUPFAM" id="SSF53098">
    <property type="entry name" value="Ribonuclease H-like"/>
    <property type="match status" value="1"/>
</dbReference>
<dbReference type="Gene3D" id="3.30.420.10">
    <property type="entry name" value="Ribonuclease H-like superfamily/Ribonuclease H"/>
    <property type="match status" value="1"/>
</dbReference>
<dbReference type="InterPro" id="IPR015242">
    <property type="entry name" value="Ydc2_cat"/>
</dbReference>
<feature type="domain" description="SAP" evidence="2">
    <location>
        <begin position="11"/>
        <end position="45"/>
    </location>
</feature>
<keyword evidence="4" id="KW-1185">Reference proteome</keyword>
<dbReference type="PROSITE" id="PS50800">
    <property type="entry name" value="SAP"/>
    <property type="match status" value="1"/>
</dbReference>
<dbReference type="InterPro" id="IPR039197">
    <property type="entry name" value="Mrs1/Cce1"/>
</dbReference>
<dbReference type="OrthoDB" id="5552842at2759"/>
<comment type="caution">
    <text evidence="3">The sequence shown here is derived from an EMBL/GenBank/DDBJ whole genome shotgun (WGS) entry which is preliminary data.</text>
</comment>
<dbReference type="PANTHER" id="PTHR28072">
    <property type="entry name" value="CRUCIFORM CUTTING ENDONUCLEASE 1, MITOCHONDRIAL-RELATED"/>
    <property type="match status" value="1"/>
</dbReference>
<dbReference type="InterPro" id="IPR003034">
    <property type="entry name" value="SAP_dom"/>
</dbReference>
<dbReference type="GO" id="GO:0070336">
    <property type="term" value="F:flap-structured DNA binding"/>
    <property type="evidence" value="ECO:0007669"/>
    <property type="project" value="TreeGrafter"/>
</dbReference>
<protein>
    <recommendedName>
        <fullName evidence="2">SAP domain-containing protein</fullName>
    </recommendedName>
</protein>
<accession>A0A2B7X411</accession>